<dbReference type="GO" id="GO:0003677">
    <property type="term" value="F:DNA binding"/>
    <property type="evidence" value="ECO:0007669"/>
    <property type="project" value="UniProtKB-KW"/>
</dbReference>
<dbReference type="AlphaFoldDB" id="A0A4Q1UEZ7"/>
<dbReference type="Proteomes" id="UP001164790">
    <property type="component" value="Chromosome"/>
</dbReference>
<dbReference type="InterPro" id="IPR050679">
    <property type="entry name" value="Bact_HTH_transcr_reg"/>
</dbReference>
<dbReference type="GO" id="GO:0045892">
    <property type="term" value="P:negative regulation of DNA-templated transcription"/>
    <property type="evidence" value="ECO:0007669"/>
    <property type="project" value="TreeGrafter"/>
</dbReference>
<dbReference type="Pfam" id="PF07702">
    <property type="entry name" value="UTRA"/>
    <property type="match status" value="1"/>
</dbReference>
<evidence type="ECO:0000313" key="7">
    <source>
        <dbReference type="Proteomes" id="UP000290475"/>
    </source>
</evidence>
<keyword evidence="1" id="KW-0805">Transcription regulation</keyword>
<evidence type="ECO:0000313" key="8">
    <source>
        <dbReference type="Proteomes" id="UP001164790"/>
    </source>
</evidence>
<dbReference type="SMART" id="SM00345">
    <property type="entry name" value="HTH_GNTR"/>
    <property type="match status" value="1"/>
</dbReference>
<dbReference type="InterPro" id="IPR000524">
    <property type="entry name" value="Tscrpt_reg_HTH_GntR"/>
</dbReference>
<dbReference type="PRINTS" id="PR00035">
    <property type="entry name" value="HTHGNTR"/>
</dbReference>
<dbReference type="InterPro" id="IPR028978">
    <property type="entry name" value="Chorismate_lyase_/UTRA_dom_sf"/>
</dbReference>
<dbReference type="SUPFAM" id="SSF64288">
    <property type="entry name" value="Chorismate lyase-like"/>
    <property type="match status" value="1"/>
</dbReference>
<dbReference type="EMBL" id="CP107523">
    <property type="protein sequence ID" value="UYN56309.1"/>
    <property type="molecule type" value="Genomic_DNA"/>
</dbReference>
<protein>
    <submittedName>
        <fullName evidence="6">GntR family transcriptional regulator</fullName>
    </submittedName>
</protein>
<evidence type="ECO:0000256" key="1">
    <source>
        <dbReference type="ARBA" id="ARBA00023015"/>
    </source>
</evidence>
<evidence type="ECO:0000313" key="5">
    <source>
        <dbReference type="EMBL" id="RXT30732.1"/>
    </source>
</evidence>
<keyword evidence="3" id="KW-0804">Transcription</keyword>
<organism evidence="5 7">
    <name type="scientific">Lacticaseibacillus chiayiensis</name>
    <dbReference type="NCBI Taxonomy" id="2100821"/>
    <lineage>
        <taxon>Bacteria</taxon>
        <taxon>Bacillati</taxon>
        <taxon>Bacillota</taxon>
        <taxon>Bacilli</taxon>
        <taxon>Lactobacillales</taxon>
        <taxon>Lactobacillaceae</taxon>
        <taxon>Lacticaseibacillus</taxon>
    </lineage>
</organism>
<dbReference type="Gene3D" id="3.40.1410.10">
    <property type="entry name" value="Chorismate lyase-like"/>
    <property type="match status" value="1"/>
</dbReference>
<dbReference type="Gene3D" id="1.10.10.10">
    <property type="entry name" value="Winged helix-like DNA-binding domain superfamily/Winged helix DNA-binding domain"/>
    <property type="match status" value="1"/>
</dbReference>
<accession>A0A4Q1UEZ7</accession>
<dbReference type="PANTHER" id="PTHR44846">
    <property type="entry name" value="MANNOSYL-D-GLYCERATE TRANSPORT/METABOLISM SYSTEM REPRESSOR MNGR-RELATED"/>
    <property type="match status" value="1"/>
</dbReference>
<dbReference type="InterPro" id="IPR011663">
    <property type="entry name" value="UTRA"/>
</dbReference>
<evidence type="ECO:0000256" key="2">
    <source>
        <dbReference type="ARBA" id="ARBA00023125"/>
    </source>
</evidence>
<reference evidence="6" key="2">
    <citation type="submission" date="2022-10" db="EMBL/GenBank/DDBJ databases">
        <title>Comparative genomic analysis and in-vitro probiotic properties of the potential probiotic L. chiayiensis AACE 3.</title>
        <authorList>
            <person name="Kang X."/>
        </authorList>
    </citation>
    <scope>NUCLEOTIDE SEQUENCE</scope>
    <source>
        <strain evidence="6">AACE 3</strain>
    </source>
</reference>
<reference evidence="5 7" key="1">
    <citation type="submission" date="2017-01" db="EMBL/GenBank/DDBJ databases">
        <title>Lactobacillus chiayiensis sp. nov., a lactic acid bacterium isolated from compost.</title>
        <authorList>
            <person name="Huang C.-H."/>
        </authorList>
    </citation>
    <scope>NUCLEOTIDE SEQUENCE [LARGE SCALE GENOMIC DNA]</scope>
    <source>
        <strain evidence="7">chh01</strain>
        <strain evidence="5">Chh01</strain>
    </source>
</reference>
<dbReference type="PROSITE" id="PS50949">
    <property type="entry name" value="HTH_GNTR"/>
    <property type="match status" value="1"/>
</dbReference>
<dbReference type="PANTHER" id="PTHR44846:SF4">
    <property type="entry name" value="HTH GNTR-TYPE DOMAIN-CONTAINING PROTEIN"/>
    <property type="match status" value="1"/>
</dbReference>
<dbReference type="SMART" id="SM00866">
    <property type="entry name" value="UTRA"/>
    <property type="match status" value="1"/>
</dbReference>
<keyword evidence="2" id="KW-0238">DNA-binding</keyword>
<feature type="domain" description="HTH gntR-type" evidence="4">
    <location>
        <begin position="1"/>
        <end position="67"/>
    </location>
</feature>
<dbReference type="InterPro" id="IPR036388">
    <property type="entry name" value="WH-like_DNA-bd_sf"/>
</dbReference>
<dbReference type="EMBL" id="MSSM01000001">
    <property type="protein sequence ID" value="RXT30732.1"/>
    <property type="molecule type" value="Genomic_DNA"/>
</dbReference>
<sequence>MTKYQEIADNIAQSIRNGEYPDKLPTEADLINRYQAGRNTIRRAIDVVYRSGLLRRVQGSGFYVNHMPATSNTIINLVTRADVAMHNKHQHLTSHVITFDKIKAGADLARSLDVSKSSELYRVVRLRYLHAALYCLEEAYFTLKAVPFLSPEAVNHSIFDFLHDAYQIRISESENLVRLAMLTAEQAAVMKQPEGRPVLALDQTNYYGKGVPFNYSTSYYVYPDLGFYSRSFPVTAG</sequence>
<name>A0A4Q1UEZ7_9LACO</name>
<evidence type="ECO:0000259" key="4">
    <source>
        <dbReference type="PROSITE" id="PS50949"/>
    </source>
</evidence>
<dbReference type="Pfam" id="PF00392">
    <property type="entry name" value="GntR"/>
    <property type="match status" value="1"/>
</dbReference>
<dbReference type="SUPFAM" id="SSF46785">
    <property type="entry name" value="Winged helix' DNA-binding domain"/>
    <property type="match status" value="1"/>
</dbReference>
<dbReference type="GO" id="GO:0003700">
    <property type="term" value="F:DNA-binding transcription factor activity"/>
    <property type="evidence" value="ECO:0007669"/>
    <property type="project" value="InterPro"/>
</dbReference>
<keyword evidence="8" id="KW-1185">Reference proteome</keyword>
<evidence type="ECO:0000256" key="3">
    <source>
        <dbReference type="ARBA" id="ARBA00023163"/>
    </source>
</evidence>
<proteinExistence type="predicted"/>
<dbReference type="InterPro" id="IPR036390">
    <property type="entry name" value="WH_DNA-bd_sf"/>
</dbReference>
<gene>
    <name evidence="5" type="ORF">BVJ53_00520</name>
    <name evidence="6" type="ORF">OFW50_12710</name>
</gene>
<evidence type="ECO:0000313" key="6">
    <source>
        <dbReference type="EMBL" id="UYN56309.1"/>
    </source>
</evidence>
<dbReference type="Proteomes" id="UP000290475">
    <property type="component" value="Unassembled WGS sequence"/>
</dbReference>
<dbReference type="RefSeq" id="WP_129300671.1">
    <property type="nucleotide sequence ID" value="NZ_CP107523.1"/>
</dbReference>
<dbReference type="CDD" id="cd07377">
    <property type="entry name" value="WHTH_GntR"/>
    <property type="match status" value="1"/>
</dbReference>